<dbReference type="Proteomes" id="UP000004478">
    <property type="component" value="Unassembled WGS sequence"/>
</dbReference>
<keyword evidence="8" id="KW-1185">Reference proteome</keyword>
<evidence type="ECO:0000256" key="5">
    <source>
        <dbReference type="HAMAP-Rule" id="MF_00376"/>
    </source>
</evidence>
<dbReference type="CDD" id="cd02022">
    <property type="entry name" value="DPCK"/>
    <property type="match status" value="1"/>
</dbReference>
<reference evidence="7 8" key="1">
    <citation type="journal article" date="2012" name="J. Bacteriol.">
        <title>Draft Genome Sequence of Cecembia lonarensis Strain LW9T, Isolated from Lonar Lake, a Haloalkaline Lake in India.</title>
        <authorList>
            <person name="Shivaji S."/>
            <person name="Ara S."/>
            <person name="Singh A."/>
            <person name="Pinnaka A.K."/>
        </authorList>
    </citation>
    <scope>NUCLEOTIDE SEQUENCE [LARGE SCALE GENOMIC DNA]</scope>
    <source>
        <strain evidence="7 8">LW9</strain>
    </source>
</reference>
<dbReference type="HAMAP" id="MF_00376">
    <property type="entry name" value="Dephospho_CoA_kinase"/>
    <property type="match status" value="1"/>
</dbReference>
<organism evidence="7 8">
    <name type="scientific">Cecembia lonarensis (strain CCUG 58316 / KCTC 22772 / LW9)</name>
    <dbReference type="NCBI Taxonomy" id="1225176"/>
    <lineage>
        <taxon>Bacteria</taxon>
        <taxon>Pseudomonadati</taxon>
        <taxon>Bacteroidota</taxon>
        <taxon>Cytophagia</taxon>
        <taxon>Cytophagales</taxon>
        <taxon>Cyclobacteriaceae</taxon>
        <taxon>Cecembia</taxon>
    </lineage>
</organism>
<dbReference type="RefSeq" id="WP_009183813.1">
    <property type="nucleotide sequence ID" value="NZ_AMGM01000007.1"/>
</dbReference>
<comment type="pathway">
    <text evidence="5">Cofactor biosynthesis; coenzyme A biosynthesis; CoA from (R)-pantothenate: step 5/5.</text>
</comment>
<dbReference type="InterPro" id="IPR027417">
    <property type="entry name" value="P-loop_NTPase"/>
</dbReference>
<dbReference type="PROSITE" id="PS51219">
    <property type="entry name" value="DPCK"/>
    <property type="match status" value="1"/>
</dbReference>
<comment type="catalytic activity">
    <reaction evidence="5">
        <text>3'-dephospho-CoA + ATP = ADP + CoA + H(+)</text>
        <dbReference type="Rhea" id="RHEA:18245"/>
        <dbReference type="ChEBI" id="CHEBI:15378"/>
        <dbReference type="ChEBI" id="CHEBI:30616"/>
        <dbReference type="ChEBI" id="CHEBI:57287"/>
        <dbReference type="ChEBI" id="CHEBI:57328"/>
        <dbReference type="ChEBI" id="CHEBI:456216"/>
        <dbReference type="EC" id="2.7.1.24"/>
    </reaction>
</comment>
<proteinExistence type="inferred from homology"/>
<dbReference type="GO" id="GO:0004140">
    <property type="term" value="F:dephospho-CoA kinase activity"/>
    <property type="evidence" value="ECO:0007669"/>
    <property type="project" value="UniProtKB-UniRule"/>
</dbReference>
<evidence type="ECO:0000313" key="7">
    <source>
        <dbReference type="EMBL" id="EKB50566.1"/>
    </source>
</evidence>
<evidence type="ECO:0000256" key="6">
    <source>
        <dbReference type="NCBIfam" id="TIGR00152"/>
    </source>
</evidence>
<dbReference type="GO" id="GO:0015937">
    <property type="term" value="P:coenzyme A biosynthetic process"/>
    <property type="evidence" value="ECO:0007669"/>
    <property type="project" value="UniProtKB-UniRule"/>
</dbReference>
<evidence type="ECO:0000313" key="8">
    <source>
        <dbReference type="Proteomes" id="UP000004478"/>
    </source>
</evidence>
<comment type="similarity">
    <text evidence="1 5">Belongs to the CoaE family.</text>
</comment>
<keyword evidence="5" id="KW-0963">Cytoplasm</keyword>
<dbReference type="NCBIfam" id="TIGR00152">
    <property type="entry name" value="dephospho-CoA kinase"/>
    <property type="match status" value="1"/>
</dbReference>
<dbReference type="EC" id="2.7.1.24" evidence="5 6"/>
<comment type="caution">
    <text evidence="7">The sequence shown here is derived from an EMBL/GenBank/DDBJ whole genome shotgun (WGS) entry which is preliminary data.</text>
</comment>
<evidence type="ECO:0000256" key="4">
    <source>
        <dbReference type="ARBA" id="ARBA00022993"/>
    </source>
</evidence>
<keyword evidence="5 7" id="KW-0808">Transferase</keyword>
<dbReference type="Pfam" id="PF01121">
    <property type="entry name" value="CoaE"/>
    <property type="match status" value="1"/>
</dbReference>
<dbReference type="GO" id="GO:0005737">
    <property type="term" value="C:cytoplasm"/>
    <property type="evidence" value="ECO:0007669"/>
    <property type="project" value="UniProtKB-SubCell"/>
</dbReference>
<dbReference type="Gene3D" id="3.40.50.300">
    <property type="entry name" value="P-loop containing nucleotide triphosphate hydrolases"/>
    <property type="match status" value="1"/>
</dbReference>
<name>K1L728_CECL9</name>
<dbReference type="UniPathway" id="UPA00241">
    <property type="reaction ID" value="UER00356"/>
</dbReference>
<dbReference type="InterPro" id="IPR001977">
    <property type="entry name" value="Depp_CoAkinase"/>
</dbReference>
<dbReference type="SUPFAM" id="SSF52540">
    <property type="entry name" value="P-loop containing nucleoside triphosphate hydrolases"/>
    <property type="match status" value="1"/>
</dbReference>
<sequence>MKNHKPFLVGITGGIGSGKSTVAQIFSILSIPIYYADDRAKWLMAHDPHLKEQIIAAFGKESYSAEGELNRSFLASHVFADEDKVKLINSLVHPAVRKDFEAWSAAQKSPYVLKEAALLFETGSYQELDKVINVSAPLKLRMTRVLLRDPHRNEAQVNAIIDKQLPDEEKNNKADYVIKNTDNKLLIPQVLKIHQELLNTQIGN</sequence>
<dbReference type="PANTHER" id="PTHR10695">
    <property type="entry name" value="DEPHOSPHO-COA KINASE-RELATED"/>
    <property type="match status" value="1"/>
</dbReference>
<evidence type="ECO:0000256" key="3">
    <source>
        <dbReference type="ARBA" id="ARBA00022840"/>
    </source>
</evidence>
<evidence type="ECO:0000256" key="2">
    <source>
        <dbReference type="ARBA" id="ARBA00022741"/>
    </source>
</evidence>
<protein>
    <recommendedName>
        <fullName evidence="5 6">Dephospho-CoA kinase</fullName>
        <ecNumber evidence="5 6">2.7.1.24</ecNumber>
    </recommendedName>
    <alternativeName>
        <fullName evidence="5">Dephosphocoenzyme A kinase</fullName>
    </alternativeName>
</protein>
<keyword evidence="4 5" id="KW-0173">Coenzyme A biosynthesis</keyword>
<dbReference type="OrthoDB" id="9812943at2"/>
<dbReference type="PANTHER" id="PTHR10695:SF46">
    <property type="entry name" value="BIFUNCTIONAL COENZYME A SYNTHASE-RELATED"/>
    <property type="match status" value="1"/>
</dbReference>
<keyword evidence="3 5" id="KW-0067">ATP-binding</keyword>
<dbReference type="PATRIC" id="fig|1225176.3.peg.822"/>
<comment type="subcellular location">
    <subcellularLocation>
        <location evidence="5">Cytoplasm</location>
    </subcellularLocation>
</comment>
<dbReference type="GO" id="GO:0005524">
    <property type="term" value="F:ATP binding"/>
    <property type="evidence" value="ECO:0007669"/>
    <property type="project" value="UniProtKB-UniRule"/>
</dbReference>
<feature type="binding site" evidence="5">
    <location>
        <begin position="16"/>
        <end position="21"/>
    </location>
    <ligand>
        <name>ATP</name>
        <dbReference type="ChEBI" id="CHEBI:30616"/>
    </ligand>
</feature>
<keyword evidence="5 7" id="KW-0418">Kinase</keyword>
<comment type="function">
    <text evidence="5">Catalyzes the phosphorylation of the 3'-hydroxyl group of dephosphocoenzyme A to form coenzyme A.</text>
</comment>
<accession>K1L728</accession>
<dbReference type="EMBL" id="AMGM01000007">
    <property type="protein sequence ID" value="EKB50566.1"/>
    <property type="molecule type" value="Genomic_DNA"/>
</dbReference>
<keyword evidence="2 5" id="KW-0547">Nucleotide-binding</keyword>
<dbReference type="AlphaFoldDB" id="K1L728"/>
<gene>
    <name evidence="5 7" type="primary">coaE</name>
    <name evidence="7" type="ORF">B879_00769</name>
</gene>
<evidence type="ECO:0000256" key="1">
    <source>
        <dbReference type="ARBA" id="ARBA00009018"/>
    </source>
</evidence>